<accession>A0A1A8WAR4</accession>
<comment type="similarity">
    <text evidence="2">Belongs to the universal ribosomal protein uL29 family.</text>
</comment>
<organism evidence="9 10">
    <name type="scientific">Plasmodium ovale curtisi</name>
    <dbReference type="NCBI Taxonomy" id="864141"/>
    <lineage>
        <taxon>Eukaryota</taxon>
        <taxon>Sar</taxon>
        <taxon>Alveolata</taxon>
        <taxon>Apicomplexa</taxon>
        <taxon>Aconoidasida</taxon>
        <taxon>Haemosporida</taxon>
        <taxon>Plasmodiidae</taxon>
        <taxon>Plasmodium</taxon>
        <taxon>Plasmodium (Plasmodium)</taxon>
    </lineage>
</organism>
<dbReference type="Proteomes" id="UP000078560">
    <property type="component" value="Unassembled WGS sequence"/>
</dbReference>
<dbReference type="InterPro" id="IPR010729">
    <property type="entry name" value="Ribosomal_uL29_mit"/>
</dbReference>
<evidence type="ECO:0000256" key="7">
    <source>
        <dbReference type="SAM" id="Coils"/>
    </source>
</evidence>
<keyword evidence="5" id="KW-0687">Ribonucleoprotein</keyword>
<gene>
    <name evidence="9" type="ORF">POVCU2_0059600</name>
</gene>
<evidence type="ECO:0000313" key="10">
    <source>
        <dbReference type="Proteomes" id="UP000078560"/>
    </source>
</evidence>
<evidence type="ECO:0000313" key="9">
    <source>
        <dbReference type="EMBL" id="SBS90105.1"/>
    </source>
</evidence>
<proteinExistence type="inferred from homology"/>
<evidence type="ECO:0000256" key="2">
    <source>
        <dbReference type="ARBA" id="ARBA00009254"/>
    </source>
</evidence>
<dbReference type="InterPro" id="IPR038340">
    <property type="entry name" value="MRP-L47_sf"/>
</dbReference>
<dbReference type="EMBL" id="FLQU01000884">
    <property type="protein sequence ID" value="SBS90105.1"/>
    <property type="molecule type" value="Genomic_DNA"/>
</dbReference>
<comment type="subcellular location">
    <subcellularLocation>
        <location evidence="1">Mitochondrion</location>
    </subcellularLocation>
</comment>
<dbReference type="PANTHER" id="PTHR21183:SF18">
    <property type="entry name" value="LARGE RIBOSOMAL SUBUNIT PROTEIN UL29M"/>
    <property type="match status" value="1"/>
</dbReference>
<keyword evidence="4" id="KW-0496">Mitochondrion</keyword>
<dbReference type="GO" id="GO:0005762">
    <property type="term" value="C:mitochondrial large ribosomal subunit"/>
    <property type="evidence" value="ECO:0007669"/>
    <property type="project" value="TreeGrafter"/>
</dbReference>
<dbReference type="PANTHER" id="PTHR21183">
    <property type="entry name" value="RIBOSOMAL PROTEIN L47, MITOCHONDRIAL-RELATED"/>
    <property type="match status" value="1"/>
</dbReference>
<sequence length="687" mass="81630">MCSIIKDCREKCFYLVSIARAENCILSRLHFSDLAFEIRLGATCNTTAMSTVKEHEKIAIFIAKVIHQFPKREKFSPNTAEGGKLRRLEIMQFLRARSSLSFVPKRGIEELWKNSFLDSVSMKTKLEYSKTGDAWPCVLLRKKSFDDLHKLYYICLKEKNKLLGEQYFNFQNSTKMIEHGRIKKVKLTMKRILTVLSRRAIHQQCIRAKEMLKKQQEREIYETKKFQLEEQVLYLRHKLHILKNDFSLEKNSLKLSISRIENEIDHLNILLNPLRKETMHLLIPHFKYQRKYSDLPGFISWKKQNVVALRNNMREVKKEHYMGQATIYIHIFQNVPYEIFKNVRNFGCTCTSSNKLRGDNSPAIAVHKDAKFNGKINGRKEEGTRRYEEATRRYEEATRRYEEATRRYEEATRRYEEATRRYEEATRRYKTFALLLVKADYFIKNKMYVTNLSALLLFVAILSGHTISYSYNTFKAKEKNENPLHTKMHIQGNKQNDISNISNDDLKNTKIEKNTFKMRKNMNKLYKTLYPYEVNGEYENQQGKKYDDTYEWGERDNSNDFKKNAISTMEGTNAEEVHIGRRKDESQNRKTVNRENRNDYLINRNTETTLPGSNDILRRNKQSAFEIFGRNEKEKSESNFAIVNYLRNFFENSPYIKSFQNFVELFFNKYDQRVLECVANRYKQKAP</sequence>
<dbReference type="GO" id="GO:0003735">
    <property type="term" value="F:structural constituent of ribosome"/>
    <property type="evidence" value="ECO:0007669"/>
    <property type="project" value="InterPro"/>
</dbReference>
<evidence type="ECO:0000256" key="6">
    <source>
        <dbReference type="ARBA" id="ARBA00035289"/>
    </source>
</evidence>
<dbReference type="Gene3D" id="6.10.330.20">
    <property type="match status" value="1"/>
</dbReference>
<keyword evidence="7" id="KW-0175">Coiled coil</keyword>
<reference evidence="10" key="1">
    <citation type="submission" date="2016-05" db="EMBL/GenBank/DDBJ databases">
        <authorList>
            <person name="Naeem Raeece"/>
        </authorList>
    </citation>
    <scope>NUCLEOTIDE SEQUENCE [LARGE SCALE GENOMIC DNA]</scope>
</reference>
<feature type="region of interest" description="Disordered" evidence="8">
    <location>
        <begin position="575"/>
        <end position="594"/>
    </location>
</feature>
<evidence type="ECO:0000256" key="5">
    <source>
        <dbReference type="ARBA" id="ARBA00023274"/>
    </source>
</evidence>
<evidence type="ECO:0000256" key="3">
    <source>
        <dbReference type="ARBA" id="ARBA00022980"/>
    </source>
</evidence>
<protein>
    <recommendedName>
        <fullName evidence="6">Large ribosomal subunit protein uL29m</fullName>
    </recommendedName>
</protein>
<keyword evidence="3 9" id="KW-0689">Ribosomal protein</keyword>
<dbReference type="Gene3D" id="6.10.250.2200">
    <property type="match status" value="1"/>
</dbReference>
<dbReference type="Pfam" id="PF06984">
    <property type="entry name" value="MRP-L47"/>
    <property type="match status" value="1"/>
</dbReference>
<dbReference type="GO" id="GO:0032543">
    <property type="term" value="P:mitochondrial translation"/>
    <property type="evidence" value="ECO:0007669"/>
    <property type="project" value="TreeGrafter"/>
</dbReference>
<evidence type="ECO:0000256" key="1">
    <source>
        <dbReference type="ARBA" id="ARBA00004173"/>
    </source>
</evidence>
<dbReference type="AlphaFoldDB" id="A0A1A8WAR4"/>
<name>A0A1A8WAR4_PLAOA</name>
<evidence type="ECO:0000256" key="8">
    <source>
        <dbReference type="SAM" id="MobiDB-lite"/>
    </source>
</evidence>
<evidence type="ECO:0000256" key="4">
    <source>
        <dbReference type="ARBA" id="ARBA00023128"/>
    </source>
</evidence>
<feature type="coiled-coil region" evidence="7">
    <location>
        <begin position="380"/>
        <end position="428"/>
    </location>
</feature>